<reference evidence="1" key="1">
    <citation type="submission" date="2021-02" db="EMBL/GenBank/DDBJ databases">
        <authorList>
            <person name="Bekaert M."/>
        </authorList>
    </citation>
    <scope>NUCLEOTIDE SEQUENCE</scope>
    <source>
        <strain evidence="1">IoA-00</strain>
    </source>
</reference>
<keyword evidence="2" id="KW-1185">Reference proteome</keyword>
<dbReference type="EMBL" id="HG994593">
    <property type="protein sequence ID" value="CAF2845849.1"/>
    <property type="molecule type" value="Genomic_DNA"/>
</dbReference>
<evidence type="ECO:0000313" key="2">
    <source>
        <dbReference type="Proteomes" id="UP000675881"/>
    </source>
</evidence>
<protein>
    <submittedName>
        <fullName evidence="1">(salmon louse) hypothetical protein</fullName>
    </submittedName>
</protein>
<name>A0A7R8H3L2_LEPSM</name>
<organism evidence="1 2">
    <name type="scientific">Lepeophtheirus salmonis</name>
    <name type="common">Salmon louse</name>
    <name type="synonym">Caligus salmonis</name>
    <dbReference type="NCBI Taxonomy" id="72036"/>
    <lineage>
        <taxon>Eukaryota</taxon>
        <taxon>Metazoa</taxon>
        <taxon>Ecdysozoa</taxon>
        <taxon>Arthropoda</taxon>
        <taxon>Crustacea</taxon>
        <taxon>Multicrustacea</taxon>
        <taxon>Hexanauplia</taxon>
        <taxon>Copepoda</taxon>
        <taxon>Siphonostomatoida</taxon>
        <taxon>Caligidae</taxon>
        <taxon>Lepeophtheirus</taxon>
    </lineage>
</organism>
<dbReference type="AlphaFoldDB" id="A0A7R8H3L2"/>
<dbReference type="OrthoDB" id="6352767at2759"/>
<dbReference type="PANTHER" id="PTHR45913:SF22">
    <property type="entry name" value="SCAN BOX DOMAIN-CONTAINING PROTEIN"/>
    <property type="match status" value="1"/>
</dbReference>
<dbReference type="PANTHER" id="PTHR45913">
    <property type="entry name" value="EPM2A-INTERACTING PROTEIN 1"/>
    <property type="match status" value="1"/>
</dbReference>
<evidence type="ECO:0000313" key="1">
    <source>
        <dbReference type="EMBL" id="CAF2845849.1"/>
    </source>
</evidence>
<sequence length="141" mass="15937">MTYLIQVWKDHTVKYVWKFLAHESMKPAKLQRHLETKHPALKDKSIDFFKAKVDGIKSRRLDSSGLFQNKNLAAIEASNTAALKLTQAKKPNTLAENLIFPCTKDILCLMIGPEAVTKLLPLSVSNNTVTRRITDMSDDIL</sequence>
<gene>
    <name evidence="1" type="ORF">LSAA_4987</name>
</gene>
<dbReference type="Proteomes" id="UP000675881">
    <property type="component" value="Chromosome 14"/>
</dbReference>
<accession>A0A7R8H3L2</accession>
<proteinExistence type="predicted"/>